<sequence length="234" mass="26365">MKKIFVSFCVLIIFLNIFNSYLPIVNASTNVWADEYKVEFGKTIKIHYGFDDGSHYTKISIYYNGKEIDVRYVDAKQSNTMDYKADKEGDYKFVITPLDSSNFTGECVVNVYKHRVILIPGIMASELYDGNEKVWIPDTINPIAATNKIGKLAMNSNGEQIVELSAGLPVPKYYNSLHKFLDVKYHVVDFGYDWRNGASKNASLLKNVIDKEKKKSPSSKIFIVAHSMGGGSSN</sequence>
<dbReference type="InterPro" id="IPR003386">
    <property type="entry name" value="LACT/PDAT_acylTrfase"/>
</dbReference>
<reference evidence="1 2" key="1">
    <citation type="submission" date="2021-03" db="EMBL/GenBank/DDBJ databases">
        <title>Genomic Encyclopedia of Type Strains, Phase IV (KMG-IV): sequencing the most valuable type-strain genomes for metagenomic binning, comparative biology and taxonomic classification.</title>
        <authorList>
            <person name="Goeker M."/>
        </authorList>
    </citation>
    <scope>NUCLEOTIDE SEQUENCE [LARGE SCALE GENOMIC DNA]</scope>
    <source>
        <strain evidence="1 2">DSM 14349</strain>
    </source>
</reference>
<dbReference type="Pfam" id="PF02450">
    <property type="entry name" value="LCAT"/>
    <property type="match status" value="1"/>
</dbReference>
<proteinExistence type="predicted"/>
<comment type="caution">
    <text evidence="1">The sequence shown here is derived from an EMBL/GenBank/DDBJ whole genome shotgun (WGS) entry which is preliminary data.</text>
</comment>
<dbReference type="SUPFAM" id="SSF53474">
    <property type="entry name" value="alpha/beta-Hydrolases"/>
    <property type="match status" value="1"/>
</dbReference>
<dbReference type="InterPro" id="IPR029058">
    <property type="entry name" value="AB_hydrolase_fold"/>
</dbReference>
<evidence type="ECO:0000313" key="1">
    <source>
        <dbReference type="EMBL" id="MBP1905616.1"/>
    </source>
</evidence>
<organism evidence="1 2">
    <name type="scientific">Paenibacillus turicensis</name>
    <dbReference type="NCBI Taxonomy" id="160487"/>
    <lineage>
        <taxon>Bacteria</taxon>
        <taxon>Bacillati</taxon>
        <taxon>Bacillota</taxon>
        <taxon>Bacilli</taxon>
        <taxon>Bacillales</taxon>
        <taxon>Paenibacillaceae</taxon>
        <taxon>Paenibacillus</taxon>
    </lineage>
</organism>
<protein>
    <submittedName>
        <fullName evidence="1">Uncharacterized protein</fullName>
    </submittedName>
</protein>
<name>A0ABS4FSQ4_9BACL</name>
<dbReference type="Proteomes" id="UP001519272">
    <property type="component" value="Unassembled WGS sequence"/>
</dbReference>
<accession>A0ABS4FSQ4</accession>
<dbReference type="EMBL" id="JAGGKG010000009">
    <property type="protein sequence ID" value="MBP1905616.1"/>
    <property type="molecule type" value="Genomic_DNA"/>
</dbReference>
<dbReference type="RefSeq" id="WP_210089238.1">
    <property type="nucleotide sequence ID" value="NZ_JAGGKG010000009.1"/>
</dbReference>
<keyword evidence="2" id="KW-1185">Reference proteome</keyword>
<dbReference type="Gene3D" id="3.40.50.1820">
    <property type="entry name" value="alpha/beta hydrolase"/>
    <property type="match status" value="1"/>
</dbReference>
<evidence type="ECO:0000313" key="2">
    <source>
        <dbReference type="Proteomes" id="UP001519272"/>
    </source>
</evidence>
<gene>
    <name evidence="1" type="ORF">J2Z32_002246</name>
</gene>